<keyword evidence="4 9" id="KW-0808">Transferase</keyword>
<accession>A0A315ZI33</accession>
<feature type="binding site" evidence="9">
    <location>
        <position position="65"/>
    </location>
    <ligand>
        <name>substrate</name>
    </ligand>
</feature>
<proteinExistence type="inferred from homology"/>
<dbReference type="PANTHER" id="PTHR42684:SF17">
    <property type="entry name" value="ADENOSYLMETHIONINE-8-AMINO-7-OXONONANOATE AMINOTRANSFERASE"/>
    <property type="match status" value="1"/>
</dbReference>
<evidence type="ECO:0000256" key="9">
    <source>
        <dbReference type="HAMAP-Rule" id="MF_00834"/>
    </source>
</evidence>
<feature type="modified residue" description="N6-(pyridoxal phosphate)lysine" evidence="9">
    <location>
        <position position="288"/>
    </location>
</feature>
<dbReference type="GO" id="GO:0051537">
    <property type="term" value="F:2 iron, 2 sulfur cluster binding"/>
    <property type="evidence" value="ECO:0007669"/>
    <property type="project" value="UniProtKB-KW"/>
</dbReference>
<name>A0A315ZI33_SEDFL</name>
<dbReference type="UniPathway" id="UPA00078">
    <property type="reaction ID" value="UER00160"/>
</dbReference>
<sequence length="439" mass="49223">MVKQQDSTQYKWENEEELLSYDKEHVWHPYTSMINPLPVYAVESAEGCKIKLKDGRELIDGMSSWWCAVHGYNHPKLNEAIINQTQKMAHVMFGGITHEPAVELTSLLVDLTPEPLQKVFLADSGSISVEVALKMAMQYWYSKGQKSKNKMLTVRSGYHGDSFHAMSVCDPDNGMHKIFTGVLPIHFFADQPKCRFGEEWNPKDIDSLKIQLEQHHEEIAAVIIEPVLQGAGGMWAYHPQYLKELRTLCDEYNVLLIFDEIATGFGRTGKLFAMEHAKVVPDILCLGKALTGGYMTLAATMTTQEVAEIISKGEPGVFMHGPTFMGNPLACAVAVASMKLLQESDWQKNVRRIEKFLNQAIHQLAELEQVADTRVIGAVGIVEMKEAVNMAEIQAQFVDAGVWIRPFGKLIYIMPPYIISDDELALLTTAMASVIEKMD</sequence>
<dbReference type="AlphaFoldDB" id="A0A315ZI33"/>
<keyword evidence="7 9" id="KW-0663">Pyridoxal phosphate</keyword>
<dbReference type="CDD" id="cd00610">
    <property type="entry name" value="OAT_like"/>
    <property type="match status" value="1"/>
</dbReference>
<dbReference type="GO" id="GO:0009102">
    <property type="term" value="P:biotin biosynthetic process"/>
    <property type="evidence" value="ECO:0007669"/>
    <property type="project" value="UniProtKB-UniRule"/>
</dbReference>
<evidence type="ECO:0000256" key="5">
    <source>
        <dbReference type="ARBA" id="ARBA00022691"/>
    </source>
</evidence>
<comment type="catalytic activity">
    <reaction evidence="8 9">
        <text>(8S)-8-amino-7-oxononanoate + S-adenosyl-L-methionine = S-adenosyl-4-methylsulfanyl-2-oxobutanoate + (7R,8S)-7,8-diammoniononanoate</text>
        <dbReference type="Rhea" id="RHEA:16861"/>
        <dbReference type="ChEBI" id="CHEBI:16490"/>
        <dbReference type="ChEBI" id="CHEBI:59789"/>
        <dbReference type="ChEBI" id="CHEBI:149468"/>
        <dbReference type="ChEBI" id="CHEBI:149469"/>
        <dbReference type="EC" id="2.6.1.62"/>
    </reaction>
</comment>
<feature type="site" description="Participates in the substrate recognition with KAPA and in a stacking interaction with the adenine ring of SAM" evidence="9">
    <location>
        <position position="30"/>
    </location>
</feature>
<comment type="pathway">
    <text evidence="2 9">Cofactor biosynthesis; biotin biosynthesis; 7,8-diaminononanoate from 8-amino-7-oxononanoate (SAM route): step 1/1.</text>
</comment>
<dbReference type="OrthoDB" id="9807885at2"/>
<comment type="function">
    <text evidence="9">Catalyzes the transfer of the alpha-amino group from S-adenosyl-L-methionine (SAM) to 7-keto-8-aminopelargonic acid (KAPA) to form 7,8-diaminopelargonic acid (DAPA). It is the only aminotransferase known to utilize SAM as an amino donor.</text>
</comment>
<dbReference type="RefSeq" id="WP_109615968.1">
    <property type="nucleotide sequence ID" value="NZ_QGDO01000001.1"/>
</dbReference>
<dbReference type="SUPFAM" id="SSF53383">
    <property type="entry name" value="PLP-dependent transferases"/>
    <property type="match status" value="1"/>
</dbReference>
<gene>
    <name evidence="9" type="primary">bioA</name>
    <name evidence="10" type="ORF">BC781_101849</name>
</gene>
<dbReference type="Proteomes" id="UP000245535">
    <property type="component" value="Unassembled WGS sequence"/>
</dbReference>
<keyword evidence="3 9" id="KW-0032">Aminotransferase</keyword>
<dbReference type="Pfam" id="PF00202">
    <property type="entry name" value="Aminotran_3"/>
    <property type="match status" value="1"/>
</dbReference>
<comment type="cofactor">
    <cofactor evidence="1 9">
        <name>pyridoxal 5'-phosphate</name>
        <dbReference type="ChEBI" id="CHEBI:597326"/>
    </cofactor>
</comment>
<feature type="binding site" evidence="9">
    <location>
        <position position="259"/>
    </location>
    <ligand>
        <name>pyridoxal 5'-phosphate</name>
        <dbReference type="ChEBI" id="CHEBI:597326"/>
    </ligand>
</feature>
<feature type="binding site" evidence="9">
    <location>
        <position position="321"/>
    </location>
    <ligand>
        <name>substrate</name>
    </ligand>
</feature>
<dbReference type="InterPro" id="IPR015422">
    <property type="entry name" value="PyrdxlP-dep_Trfase_small"/>
</dbReference>
<keyword evidence="5 9" id="KW-0949">S-adenosyl-L-methionine</keyword>
<dbReference type="PANTHER" id="PTHR42684">
    <property type="entry name" value="ADENOSYLMETHIONINE-8-AMINO-7-OXONONANOATE AMINOTRANSFERASE"/>
    <property type="match status" value="1"/>
</dbReference>
<comment type="subunit">
    <text evidence="9">Homodimer.</text>
</comment>
<feature type="binding site" evidence="9">
    <location>
        <begin position="125"/>
        <end position="126"/>
    </location>
    <ligand>
        <name>pyridoxal 5'-phosphate</name>
        <dbReference type="ChEBI" id="CHEBI:597326"/>
    </ligand>
</feature>
<dbReference type="FunFam" id="3.40.640.10:FF:000041">
    <property type="entry name" value="Adenosylmethionine-8-amino-7-oxononanoate aminotransferase"/>
    <property type="match status" value="1"/>
</dbReference>
<feature type="binding site" evidence="9">
    <location>
        <begin position="322"/>
        <end position="323"/>
    </location>
    <ligand>
        <name>pyridoxal 5'-phosphate</name>
        <dbReference type="ChEBI" id="CHEBI:597326"/>
    </ligand>
</feature>
<evidence type="ECO:0000256" key="6">
    <source>
        <dbReference type="ARBA" id="ARBA00022756"/>
    </source>
</evidence>
<dbReference type="NCBIfam" id="NF004624">
    <property type="entry name" value="PRK05964.1"/>
    <property type="match status" value="1"/>
</dbReference>
<dbReference type="InterPro" id="IPR005815">
    <property type="entry name" value="BioA"/>
</dbReference>
<protein>
    <recommendedName>
        <fullName evidence="9">Adenosylmethionine-8-amino-7-oxononanoate aminotransferase</fullName>
        <ecNumber evidence="9">2.6.1.62</ecNumber>
    </recommendedName>
    <alternativeName>
        <fullName evidence="9">7,8-diamino-pelargonic acid aminotransferase</fullName>
        <shortName evidence="9">DAPA AT</shortName>
        <shortName evidence="9">DAPA aminotransferase</shortName>
    </alternativeName>
    <alternativeName>
        <fullName evidence="9">7,8-diaminononanoate synthase</fullName>
        <shortName evidence="9">DANS</shortName>
    </alternativeName>
    <alternativeName>
        <fullName evidence="9">Diaminopelargonic acid synthase</fullName>
    </alternativeName>
</protein>
<dbReference type="EC" id="2.6.1.62" evidence="9"/>
<dbReference type="InterPro" id="IPR015421">
    <property type="entry name" value="PyrdxlP-dep_Trfase_major"/>
</dbReference>
<keyword evidence="9" id="KW-0963">Cytoplasm</keyword>
<dbReference type="GO" id="GO:0030170">
    <property type="term" value="F:pyridoxal phosphate binding"/>
    <property type="evidence" value="ECO:0007669"/>
    <property type="project" value="UniProtKB-UniRule"/>
</dbReference>
<evidence type="ECO:0000256" key="7">
    <source>
        <dbReference type="ARBA" id="ARBA00022898"/>
    </source>
</evidence>
<comment type="caution">
    <text evidence="10">The sequence shown here is derived from an EMBL/GenBank/DDBJ whole genome shotgun (WGS) entry which is preliminary data.</text>
</comment>
<dbReference type="Gene3D" id="3.40.640.10">
    <property type="entry name" value="Type I PLP-dependent aspartate aminotransferase-like (Major domain)"/>
    <property type="match status" value="1"/>
</dbReference>
<dbReference type="Gene3D" id="3.90.1150.10">
    <property type="entry name" value="Aspartate Aminotransferase, domain 1"/>
    <property type="match status" value="1"/>
</dbReference>
<keyword evidence="11" id="KW-1185">Reference proteome</keyword>
<comment type="similarity">
    <text evidence="9">Belongs to the class-III pyridoxal-phosphate-dependent aminotransferase family. BioA subfamily.</text>
</comment>
<keyword evidence="6 9" id="KW-0093">Biotin biosynthesis</keyword>
<organism evidence="10 11">
    <name type="scientific">Sediminitomix flava</name>
    <dbReference type="NCBI Taxonomy" id="379075"/>
    <lineage>
        <taxon>Bacteria</taxon>
        <taxon>Pseudomonadati</taxon>
        <taxon>Bacteroidota</taxon>
        <taxon>Cytophagia</taxon>
        <taxon>Cytophagales</taxon>
        <taxon>Flammeovirgaceae</taxon>
        <taxon>Sediminitomix</taxon>
    </lineage>
</organism>
<evidence type="ECO:0000256" key="2">
    <source>
        <dbReference type="ARBA" id="ARBA00005063"/>
    </source>
</evidence>
<dbReference type="InterPro" id="IPR049704">
    <property type="entry name" value="Aminotrans_3_PPA_site"/>
</dbReference>
<dbReference type="GO" id="GO:0005737">
    <property type="term" value="C:cytoplasm"/>
    <property type="evidence" value="ECO:0007669"/>
    <property type="project" value="UniProtKB-SubCell"/>
</dbReference>
<dbReference type="PIRSF" id="PIRSF000521">
    <property type="entry name" value="Transaminase_4ab_Lys_Orn"/>
    <property type="match status" value="1"/>
</dbReference>
<dbReference type="EMBL" id="QGDO01000001">
    <property type="protein sequence ID" value="PWJ44478.1"/>
    <property type="molecule type" value="Genomic_DNA"/>
</dbReference>
<dbReference type="GO" id="GO:0004015">
    <property type="term" value="F:adenosylmethionine-8-amino-7-oxononanoate transaminase activity"/>
    <property type="evidence" value="ECO:0007669"/>
    <property type="project" value="UniProtKB-UniRule"/>
</dbReference>
<evidence type="ECO:0000256" key="8">
    <source>
        <dbReference type="ARBA" id="ARBA00048449"/>
    </source>
</evidence>
<reference evidence="10 11" key="1">
    <citation type="submission" date="2018-03" db="EMBL/GenBank/DDBJ databases">
        <title>Genomic Encyclopedia of Archaeal and Bacterial Type Strains, Phase II (KMG-II): from individual species to whole genera.</title>
        <authorList>
            <person name="Goeker M."/>
        </authorList>
    </citation>
    <scope>NUCLEOTIDE SEQUENCE [LARGE SCALE GENOMIC DNA]</scope>
    <source>
        <strain evidence="10 11">DSM 28229</strain>
    </source>
</reference>
<dbReference type="NCBIfam" id="TIGR00508">
    <property type="entry name" value="bioA"/>
    <property type="match status" value="1"/>
</dbReference>
<dbReference type="HAMAP" id="MF_00834">
    <property type="entry name" value="BioA"/>
    <property type="match status" value="1"/>
</dbReference>
<dbReference type="InterPro" id="IPR005814">
    <property type="entry name" value="Aminotrans_3"/>
</dbReference>
<evidence type="ECO:0000313" key="10">
    <source>
        <dbReference type="EMBL" id="PWJ44478.1"/>
    </source>
</evidence>
<dbReference type="InterPro" id="IPR015424">
    <property type="entry name" value="PyrdxlP-dep_Trfase"/>
</dbReference>
<evidence type="ECO:0000256" key="3">
    <source>
        <dbReference type="ARBA" id="ARBA00022576"/>
    </source>
</evidence>
<comment type="subcellular location">
    <subcellularLocation>
        <location evidence="9">Cytoplasm</location>
    </subcellularLocation>
</comment>
<evidence type="ECO:0000256" key="4">
    <source>
        <dbReference type="ARBA" id="ARBA00022679"/>
    </source>
</evidence>
<evidence type="ECO:0000256" key="1">
    <source>
        <dbReference type="ARBA" id="ARBA00001933"/>
    </source>
</evidence>
<dbReference type="PROSITE" id="PS00600">
    <property type="entry name" value="AA_TRANSFER_CLASS_3"/>
    <property type="match status" value="1"/>
</dbReference>
<dbReference type="NCBIfam" id="NF005940">
    <property type="entry name" value="PRK07986.1"/>
    <property type="match status" value="1"/>
</dbReference>
<feature type="binding site" evidence="9">
    <location>
        <position position="405"/>
    </location>
    <ligand>
        <name>substrate</name>
    </ligand>
</feature>
<feature type="binding site" evidence="9">
    <location>
        <position position="288"/>
    </location>
    <ligand>
        <name>substrate</name>
    </ligand>
</feature>
<evidence type="ECO:0000313" key="11">
    <source>
        <dbReference type="Proteomes" id="UP000245535"/>
    </source>
</evidence>
<feature type="binding site" evidence="9">
    <location>
        <position position="158"/>
    </location>
    <ligand>
        <name>substrate</name>
    </ligand>
</feature>